<accession>A0AAW0LH72</accession>
<proteinExistence type="predicted"/>
<evidence type="ECO:0000259" key="1">
    <source>
        <dbReference type="Pfam" id="PF13962"/>
    </source>
</evidence>
<dbReference type="AlphaFoldDB" id="A0AAW0LH72"/>
<organism evidence="2 3">
    <name type="scientific">Quercus suber</name>
    <name type="common">Cork oak</name>
    <dbReference type="NCBI Taxonomy" id="58331"/>
    <lineage>
        <taxon>Eukaryota</taxon>
        <taxon>Viridiplantae</taxon>
        <taxon>Streptophyta</taxon>
        <taxon>Embryophyta</taxon>
        <taxon>Tracheophyta</taxon>
        <taxon>Spermatophyta</taxon>
        <taxon>Magnoliopsida</taxon>
        <taxon>eudicotyledons</taxon>
        <taxon>Gunneridae</taxon>
        <taxon>Pentapetalae</taxon>
        <taxon>rosids</taxon>
        <taxon>fabids</taxon>
        <taxon>Fagales</taxon>
        <taxon>Fagaceae</taxon>
        <taxon>Quercus</taxon>
    </lineage>
</organism>
<reference evidence="2 3" key="1">
    <citation type="journal article" date="2018" name="Sci. Data">
        <title>The draft genome sequence of cork oak.</title>
        <authorList>
            <person name="Ramos A.M."/>
            <person name="Usie A."/>
            <person name="Barbosa P."/>
            <person name="Barros P.M."/>
            <person name="Capote T."/>
            <person name="Chaves I."/>
            <person name="Simoes F."/>
            <person name="Abreu I."/>
            <person name="Carrasquinho I."/>
            <person name="Faro C."/>
            <person name="Guimaraes J.B."/>
            <person name="Mendonca D."/>
            <person name="Nobrega F."/>
            <person name="Rodrigues L."/>
            <person name="Saibo N.J.M."/>
            <person name="Varela M.C."/>
            <person name="Egas C."/>
            <person name="Matos J."/>
            <person name="Miguel C.M."/>
            <person name="Oliveira M.M."/>
            <person name="Ricardo C.P."/>
            <person name="Goncalves S."/>
        </authorList>
    </citation>
    <scope>NUCLEOTIDE SEQUENCE [LARGE SCALE GENOMIC DNA]</scope>
    <source>
        <strain evidence="3">cv. HL8</strain>
    </source>
</reference>
<evidence type="ECO:0000313" key="2">
    <source>
        <dbReference type="EMBL" id="KAK7850253.1"/>
    </source>
</evidence>
<sequence>MRLEDDDMIELHKTPGSRCRDDTLMEITIQGGDDIVDRYNTLAKTTQSRKKWWKNLLKHLNYEEENCGYIMVMAAVITTITFQQAASPPGGVWPQSGNVTNKKIHPCMGRGHSQTQLLRILRLSHCCF</sequence>
<keyword evidence="3" id="KW-1185">Reference proteome</keyword>
<protein>
    <recommendedName>
        <fullName evidence="1">PGG domain-containing protein</fullName>
    </recommendedName>
</protein>
<evidence type="ECO:0000313" key="3">
    <source>
        <dbReference type="Proteomes" id="UP000237347"/>
    </source>
</evidence>
<dbReference type="InterPro" id="IPR026961">
    <property type="entry name" value="PGG_dom"/>
</dbReference>
<gene>
    <name evidence="2" type="ORF">CFP56_001344</name>
</gene>
<dbReference type="Pfam" id="PF13962">
    <property type="entry name" value="PGG"/>
    <property type="match status" value="1"/>
</dbReference>
<comment type="caution">
    <text evidence="2">The sequence shown here is derived from an EMBL/GenBank/DDBJ whole genome shotgun (WGS) entry which is preliminary data.</text>
</comment>
<feature type="domain" description="PGG" evidence="1">
    <location>
        <begin position="64"/>
        <end position="97"/>
    </location>
</feature>
<dbReference type="EMBL" id="PKMF04000103">
    <property type="protein sequence ID" value="KAK7850253.1"/>
    <property type="molecule type" value="Genomic_DNA"/>
</dbReference>
<dbReference type="Proteomes" id="UP000237347">
    <property type="component" value="Unassembled WGS sequence"/>
</dbReference>
<name>A0AAW0LH72_QUESU</name>